<reference evidence="1" key="1">
    <citation type="submission" date="2020-04" db="EMBL/GenBank/DDBJ databases">
        <authorList>
            <person name="Chiriac C."/>
            <person name="Salcher M."/>
            <person name="Ghai R."/>
            <person name="Kavagutti S V."/>
        </authorList>
    </citation>
    <scope>NUCLEOTIDE SEQUENCE</scope>
</reference>
<organism evidence="1">
    <name type="scientific">uncultured Caudovirales phage</name>
    <dbReference type="NCBI Taxonomy" id="2100421"/>
    <lineage>
        <taxon>Viruses</taxon>
        <taxon>Duplodnaviria</taxon>
        <taxon>Heunggongvirae</taxon>
        <taxon>Uroviricota</taxon>
        <taxon>Caudoviricetes</taxon>
        <taxon>Peduoviridae</taxon>
        <taxon>Maltschvirus</taxon>
        <taxon>Maltschvirus maltsch</taxon>
    </lineage>
</organism>
<gene>
    <name evidence="1" type="ORF">UFOVP5_3</name>
</gene>
<dbReference type="EMBL" id="LR796135">
    <property type="protein sequence ID" value="CAB4120766.1"/>
    <property type="molecule type" value="Genomic_DNA"/>
</dbReference>
<accession>A0A6J5KHT7</accession>
<sequence length="592" mass="63709">MSVARVYRAGSPFNGSELSEVDFEQSANTMYLAHLNHVPTKLVRSAHTSWAFSDITFAPTISAPASVAVTATYVNTDAPNTGAADNPKLARYVVTAIDDDTGQQSRVSSEVTATNTLELARNYNTITWAAVTGAERYRVYKGTNAGGFGYIGTTTALTFKDDNIGPDYSVGPPQSFNPFPSAGNYPSTVSFFEQRLVWARTTNNPNAVYASRSGEYENMDITRPLVASDSISFKLVAGRVNAVNQIVSMDSLICVTSDGIFKITGGQDGYVSPLTFNSKRQNGRGGSRLGPLVIDAQAFYQTAVGNTVRAIGYEFQTDSTQTNDVTIFSPHLFRGFNIVSWAYAQEPRSLIWAARSDGKLLCFTWEREQQVWGWTICETDGLVETVAVISESGEDRLYLTVRRNGQLLIERMAAARWGTINDTCFLDSAVSYVFSTPQTVCNNLDHLNGKTVSALVDGNVVSGLVVAGGKVTLPDAATNVTVGLPFTALIETLPLAQQGQNGLTIGKPQQASKAVVRVIDTRGLKAGPSSDKLEVLRTRVNELPGDPNALYTGLKETFLLPKFTGGASVVLQSDDPLPMTVTGVFIDPAISG</sequence>
<proteinExistence type="predicted"/>
<dbReference type="Gene3D" id="2.60.40.10">
    <property type="entry name" value="Immunoglobulins"/>
    <property type="match status" value="1"/>
</dbReference>
<protein>
    <recommendedName>
        <fullName evidence="2">Ubiquitin-activating enzyme E1, FCCH domain containing protein</fullName>
    </recommendedName>
</protein>
<dbReference type="InterPro" id="IPR013783">
    <property type="entry name" value="Ig-like_fold"/>
</dbReference>
<name>A0A6J5KHT7_9CAUD</name>
<evidence type="ECO:0008006" key="2">
    <source>
        <dbReference type="Google" id="ProtNLM"/>
    </source>
</evidence>
<evidence type="ECO:0000313" key="1">
    <source>
        <dbReference type="EMBL" id="CAB4120766.1"/>
    </source>
</evidence>